<sequence>MGMSQPFAICSICSLMGPLSMRSMGRLRVVHEVDKTTRRSDENVAAFGRSLHVLLVRWPSRLWHSPVTATGRAHLPSSPLKLKSGSGQSERGGNIVIVKVVEKVYLTSPPGVGVGNWGWGRVVGLFHRTIHLLNRKSTNSEANLVKAGSQASVLLLAEEKSPTPPESRRWNSPHQMERSTTTTTAAKPRGSTVKKANYIEPQTTTDKSESAVSVDYDALDDSPTGHLAKKQRTTPLPATSSTHHSLGRPLPQPAPFGEVKYYQDKYEEKKTSEPQKPNSSKSQDNTRGSAQRPRVQSPIALRMSPLPVPTTRPITRPNLKASLLYRLTSSVATTELAASLAYTRATVPVYPTNSNSDFEKLKALRKFKAVSGPHPKRGRSQLFRDLAAIRPLPNGHQGSGQYLKAFRNRVELLPLCRGNRSHASDWSRRKRPEHNTLGRPSSPLLHQTIP</sequence>
<feature type="compositionally biased region" description="Polar residues" evidence="1">
    <location>
        <begin position="233"/>
        <end position="244"/>
    </location>
</feature>
<proteinExistence type="predicted"/>
<reference evidence="2" key="1">
    <citation type="submission" date="2003-11" db="EMBL/GenBank/DDBJ databases">
        <authorList>
            <person name="Schulte U."/>
            <person name="Aign V."/>
            <person name="Hoheisel J."/>
            <person name="Brandt P."/>
            <person name="Fartmann B."/>
            <person name="Holland R."/>
            <person name="Nyakatura G."/>
            <person name="Mewes H.W."/>
            <person name="Mannhaupt G."/>
        </authorList>
    </citation>
    <scope>NUCLEOTIDE SEQUENCE</scope>
</reference>
<protein>
    <submittedName>
        <fullName evidence="2">Uncharacterized protein B22L22.120</fullName>
    </submittedName>
</protein>
<organism evidence="2">
    <name type="scientific">Neurospora crassa</name>
    <dbReference type="NCBI Taxonomy" id="5141"/>
    <lineage>
        <taxon>Eukaryota</taxon>
        <taxon>Fungi</taxon>
        <taxon>Dikarya</taxon>
        <taxon>Ascomycota</taxon>
        <taxon>Pezizomycotina</taxon>
        <taxon>Sordariomycetes</taxon>
        <taxon>Sordariomycetidae</taxon>
        <taxon>Sordariales</taxon>
        <taxon>Sordariaceae</taxon>
        <taxon>Neurospora</taxon>
    </lineage>
</organism>
<name>Q6MWT4_NEUCS</name>
<dbReference type="HOGENOM" id="CLU_636305_0_0_1"/>
<reference evidence="2" key="2">
    <citation type="submission" date="2003-11" db="EMBL/GenBank/DDBJ databases">
        <authorList>
            <person name="German Neurospora genome project"/>
        </authorList>
    </citation>
    <scope>NUCLEOTIDE SEQUENCE</scope>
</reference>
<feature type="compositionally biased region" description="Basic and acidic residues" evidence="1">
    <location>
        <begin position="261"/>
        <end position="273"/>
    </location>
</feature>
<feature type="region of interest" description="Disordered" evidence="1">
    <location>
        <begin position="420"/>
        <end position="450"/>
    </location>
</feature>
<dbReference type="VEuPathDB" id="FungiDB:NCU05483"/>
<dbReference type="AlphaFoldDB" id="Q6MWT4"/>
<feature type="compositionally biased region" description="Polar residues" evidence="1">
    <location>
        <begin position="170"/>
        <end position="185"/>
    </location>
</feature>
<gene>
    <name evidence="2" type="primary">B22L22.120</name>
</gene>
<dbReference type="OrthoDB" id="10398801at2759"/>
<feature type="region of interest" description="Disordered" evidence="1">
    <location>
        <begin position="159"/>
        <end position="313"/>
    </location>
</feature>
<dbReference type="eggNOG" id="ENOG502RJS4">
    <property type="taxonomic scope" value="Eukaryota"/>
</dbReference>
<accession>Q6MWT4</accession>
<feature type="compositionally biased region" description="Basic and acidic residues" evidence="1">
    <location>
        <begin position="159"/>
        <end position="169"/>
    </location>
</feature>
<evidence type="ECO:0000313" key="2">
    <source>
        <dbReference type="EMBL" id="CAE55942.1"/>
    </source>
</evidence>
<feature type="compositionally biased region" description="Polar residues" evidence="1">
    <location>
        <begin position="274"/>
        <end position="289"/>
    </location>
</feature>
<dbReference type="EMBL" id="BX842592">
    <property type="protein sequence ID" value="CAE55942.1"/>
    <property type="molecule type" value="Genomic_DNA"/>
</dbReference>
<evidence type="ECO:0000256" key="1">
    <source>
        <dbReference type="SAM" id="MobiDB-lite"/>
    </source>
</evidence>
<dbReference type="OMA" id="FHRTIHL"/>